<sequence>METLVFGRLGHCCNGIYHDKLYKKDVRAVLPITLPVNVYGTDAVDVKLGLVFTYAPNPLVEVGDSPVEAATTHFSLVPGLLTPVTIRLNVLSSAFKSQGPFDGDKHFKLKLEILSSGTALLTDDFKVVSKFAASASSAPKPDAAKQAAKAEGAYTIKRPRVDSWEGPSEMAPRAPMSGGGGYSAAASIDGSAPGGSATAAGGGYAPQVCRQQPGFEDLLAIVVARGTLSQDVGTADIDGYLRAGDTLFGANAARPMTGSARDTDTGGETPLLQPLSLSNIPNPFAPNGRLVYPVQSPLAVIGGADAASDGVPVPELASLHVVSGEFDSNKSTEAADQQAVDQDLLYGNDGPRFEFGAMRGGNFGQEYACDGCDDGSWVFDHDEDWAFLQ</sequence>
<keyword evidence="3" id="KW-1185">Reference proteome</keyword>
<protein>
    <submittedName>
        <fullName evidence="2">Uncharacterized protein</fullName>
    </submittedName>
</protein>
<comment type="caution">
    <text evidence="2">The sequence shown here is derived from an EMBL/GenBank/DDBJ whole genome shotgun (WGS) entry which is preliminary data.</text>
</comment>
<accession>A0A835Z501</accession>
<proteinExistence type="predicted"/>
<evidence type="ECO:0000313" key="2">
    <source>
        <dbReference type="EMBL" id="KAG5186553.1"/>
    </source>
</evidence>
<dbReference type="EMBL" id="JAFCMP010000111">
    <property type="protein sequence ID" value="KAG5186553.1"/>
    <property type="molecule type" value="Genomic_DNA"/>
</dbReference>
<evidence type="ECO:0000256" key="1">
    <source>
        <dbReference type="SAM" id="MobiDB-lite"/>
    </source>
</evidence>
<reference evidence="2" key="1">
    <citation type="submission" date="2021-02" db="EMBL/GenBank/DDBJ databases">
        <title>First Annotated Genome of the Yellow-green Alga Tribonema minus.</title>
        <authorList>
            <person name="Mahan K.M."/>
        </authorList>
    </citation>
    <scope>NUCLEOTIDE SEQUENCE</scope>
    <source>
        <strain evidence="2">UTEX B ZZ1240</strain>
    </source>
</reference>
<evidence type="ECO:0000313" key="3">
    <source>
        <dbReference type="Proteomes" id="UP000664859"/>
    </source>
</evidence>
<name>A0A835Z501_9STRA</name>
<dbReference type="Proteomes" id="UP000664859">
    <property type="component" value="Unassembled WGS sequence"/>
</dbReference>
<feature type="region of interest" description="Disordered" evidence="1">
    <location>
        <begin position="156"/>
        <end position="184"/>
    </location>
</feature>
<dbReference type="AlphaFoldDB" id="A0A835Z501"/>
<gene>
    <name evidence="2" type="ORF">JKP88DRAFT_309561</name>
</gene>
<organism evidence="2 3">
    <name type="scientific">Tribonema minus</name>
    <dbReference type="NCBI Taxonomy" id="303371"/>
    <lineage>
        <taxon>Eukaryota</taxon>
        <taxon>Sar</taxon>
        <taxon>Stramenopiles</taxon>
        <taxon>Ochrophyta</taxon>
        <taxon>PX clade</taxon>
        <taxon>Xanthophyceae</taxon>
        <taxon>Tribonematales</taxon>
        <taxon>Tribonemataceae</taxon>
        <taxon>Tribonema</taxon>
    </lineage>
</organism>